<dbReference type="HOGENOM" id="CLU_081534_1_1_12"/>
<sequence length="208" mass="23624">MLKDFFQNTRNPKGIGGAIMLWSMNWGHSIMAKWGLKYLNIKNNDIILDIGCGGGANILRMLKKASDLKIFSIDYSELSVKKAIKYNKKAINKNICEIKIGNVSNIPYNETTFDIVTAFETTYFWPDIINDLKEKLRVLKSGGTFFICNEAVSVDNEKTPYEYFIKILDLNIYSPNDFVNILTKSGFIDININLSKNKKLVCVIAKKA</sequence>
<dbReference type="InterPro" id="IPR029063">
    <property type="entry name" value="SAM-dependent_MTases_sf"/>
</dbReference>
<evidence type="ECO:0000313" key="3">
    <source>
        <dbReference type="EMBL" id="AEF83642.1"/>
    </source>
</evidence>
<name>F5YJ36_TREPZ</name>
<dbReference type="CDD" id="cd02440">
    <property type="entry name" value="AdoMet_MTases"/>
    <property type="match status" value="1"/>
</dbReference>
<dbReference type="GO" id="GO:0032259">
    <property type="term" value="P:methylation"/>
    <property type="evidence" value="ECO:0007669"/>
    <property type="project" value="UniProtKB-KW"/>
</dbReference>
<dbReference type="Pfam" id="PF08241">
    <property type="entry name" value="Methyltransf_11"/>
    <property type="match status" value="1"/>
</dbReference>
<dbReference type="GO" id="GO:0003838">
    <property type="term" value="F:sterol 24-C-methyltransferase activity"/>
    <property type="evidence" value="ECO:0007669"/>
    <property type="project" value="TreeGrafter"/>
</dbReference>
<accession>F5YJ36</accession>
<keyword evidence="1 3" id="KW-0808">Transferase</keyword>
<evidence type="ECO:0000259" key="2">
    <source>
        <dbReference type="Pfam" id="PF08241"/>
    </source>
</evidence>
<dbReference type="SUPFAM" id="SSF53335">
    <property type="entry name" value="S-adenosyl-L-methionine-dependent methyltransferases"/>
    <property type="match status" value="1"/>
</dbReference>
<dbReference type="eggNOG" id="COG2226">
    <property type="taxonomic scope" value="Bacteria"/>
</dbReference>
<organism evidence="3 4">
    <name type="scientific">Treponema primitia (strain ATCC BAA-887 / DSM 12427 / ZAS-2)</name>
    <dbReference type="NCBI Taxonomy" id="545694"/>
    <lineage>
        <taxon>Bacteria</taxon>
        <taxon>Pseudomonadati</taxon>
        <taxon>Spirochaetota</taxon>
        <taxon>Spirochaetia</taxon>
        <taxon>Spirochaetales</taxon>
        <taxon>Treponemataceae</taxon>
        <taxon>Treponema</taxon>
    </lineage>
</organism>
<evidence type="ECO:0000313" key="4">
    <source>
        <dbReference type="Proteomes" id="UP000009223"/>
    </source>
</evidence>
<dbReference type="KEGG" id="tpi:TREPR_2164"/>
<keyword evidence="3" id="KW-0489">Methyltransferase</keyword>
<evidence type="ECO:0000256" key="1">
    <source>
        <dbReference type="ARBA" id="ARBA00022679"/>
    </source>
</evidence>
<proteinExistence type="predicted"/>
<gene>
    <name evidence="3" type="ordered locus">TREPR_2164</name>
</gene>
<dbReference type="PANTHER" id="PTHR44068:SF1">
    <property type="entry name" value="HYPOTHETICAL LOC100005854"/>
    <property type="match status" value="1"/>
</dbReference>
<dbReference type="Proteomes" id="UP000009223">
    <property type="component" value="Chromosome"/>
</dbReference>
<dbReference type="AlphaFoldDB" id="F5YJ36"/>
<reference evidence="4" key="1">
    <citation type="submission" date="2009-12" db="EMBL/GenBank/DDBJ databases">
        <title>Complete sequence of Treponema primitia strain ZAS-2.</title>
        <authorList>
            <person name="Tetu S.G."/>
            <person name="Matson E."/>
            <person name="Ren Q."/>
            <person name="Seshadri R."/>
            <person name="Elbourne L."/>
            <person name="Hassan K.A."/>
            <person name="Durkin A."/>
            <person name="Radune D."/>
            <person name="Mohamoud Y."/>
            <person name="Shay R."/>
            <person name="Jin S."/>
            <person name="Zhang X."/>
            <person name="Lucey K."/>
            <person name="Ballor N.R."/>
            <person name="Ottesen E."/>
            <person name="Rosenthal R."/>
            <person name="Allen A."/>
            <person name="Leadbetter J.R."/>
            <person name="Paulsen I.T."/>
        </authorList>
    </citation>
    <scope>NUCLEOTIDE SEQUENCE [LARGE SCALE GENOMIC DNA]</scope>
    <source>
        <strain evidence="4">ATCC BAA-887 / DSM 12427 / ZAS-2</strain>
    </source>
</reference>
<protein>
    <submittedName>
        <fullName evidence="3">SAM-dependent methyltransferase, UbiE family</fullName>
    </submittedName>
</protein>
<dbReference type="PANTHER" id="PTHR44068">
    <property type="entry name" value="ZGC:194242"/>
    <property type="match status" value="1"/>
</dbReference>
<keyword evidence="4" id="KW-1185">Reference proteome</keyword>
<dbReference type="OrthoDB" id="9772751at2"/>
<dbReference type="Gene3D" id="3.40.50.150">
    <property type="entry name" value="Vaccinia Virus protein VP39"/>
    <property type="match status" value="1"/>
</dbReference>
<dbReference type="GO" id="GO:0016126">
    <property type="term" value="P:sterol biosynthetic process"/>
    <property type="evidence" value="ECO:0007669"/>
    <property type="project" value="TreeGrafter"/>
</dbReference>
<dbReference type="InterPro" id="IPR013216">
    <property type="entry name" value="Methyltransf_11"/>
</dbReference>
<feature type="domain" description="Methyltransferase type 11" evidence="2">
    <location>
        <begin position="48"/>
        <end position="147"/>
    </location>
</feature>
<dbReference type="EMBL" id="CP001843">
    <property type="protein sequence ID" value="AEF83642.1"/>
    <property type="molecule type" value="Genomic_DNA"/>
</dbReference>
<dbReference type="InterPro" id="IPR050447">
    <property type="entry name" value="Erg6_SMT_methyltransf"/>
</dbReference>
<reference evidence="3 4" key="2">
    <citation type="journal article" date="2011" name="ISME J.">
        <title>RNA-seq reveals cooperative metabolic interactions between two termite-gut spirochete species in co-culture.</title>
        <authorList>
            <person name="Rosenthal A.Z."/>
            <person name="Matson E.G."/>
            <person name="Eldar A."/>
            <person name="Leadbetter J.R."/>
        </authorList>
    </citation>
    <scope>NUCLEOTIDE SEQUENCE [LARGE SCALE GENOMIC DNA]</scope>
    <source>
        <strain evidence="4">ATCC BAA-887 / DSM 12427 / ZAS-2</strain>
    </source>
</reference>